<sequence length="107" mass="11304">MAKCYVVSGAKISCSMGTIKAPLKVLPTRRVKVKGKLKANMLDNLPYVNVGPFGVCKITKLPCTPACTPWLNSKANVLVQGVPALMEHAVSVCMAGGGVLKFEDNGQ</sequence>
<dbReference type="InterPro" id="IPR025460">
    <property type="entry name" value="DUF4280"/>
</dbReference>
<evidence type="ECO:0008006" key="3">
    <source>
        <dbReference type="Google" id="ProtNLM"/>
    </source>
</evidence>
<organism evidence="1 2">
    <name type="scientific">Eubacterium plexicaudatum ASF492</name>
    <dbReference type="NCBI Taxonomy" id="1235802"/>
    <lineage>
        <taxon>Bacteria</taxon>
        <taxon>Bacillati</taxon>
        <taxon>Bacillota</taxon>
        <taxon>Clostridia</taxon>
        <taxon>Eubacteriales</taxon>
        <taxon>Eubacteriaceae</taxon>
        <taxon>Eubacterium</taxon>
    </lineage>
</organism>
<dbReference type="PATRIC" id="fig|1235802.3.peg.3477"/>
<dbReference type="OrthoDB" id="2733241at2"/>
<reference evidence="1 2" key="1">
    <citation type="journal article" date="2014" name="Genome Announc.">
        <title>Draft genome sequences of the altered schaedler flora, a defined bacterial community from gnotobiotic mice.</title>
        <authorList>
            <person name="Wannemuehler M.J."/>
            <person name="Overstreet A.M."/>
            <person name="Ward D.V."/>
            <person name="Phillips G.J."/>
        </authorList>
    </citation>
    <scope>NUCLEOTIDE SEQUENCE [LARGE SCALE GENOMIC DNA]</scope>
    <source>
        <strain evidence="1 2">ASF492</strain>
    </source>
</reference>
<dbReference type="eggNOG" id="COG3209">
    <property type="taxonomic scope" value="Bacteria"/>
</dbReference>
<keyword evidence="2" id="KW-1185">Reference proteome</keyword>
<evidence type="ECO:0000313" key="1">
    <source>
        <dbReference type="EMBL" id="EMZ24332.1"/>
    </source>
</evidence>
<dbReference type="Pfam" id="PF14107">
    <property type="entry name" value="DUF4280"/>
    <property type="match status" value="1"/>
</dbReference>
<dbReference type="EMBL" id="AQFT01000099">
    <property type="protein sequence ID" value="EMZ24332.1"/>
    <property type="molecule type" value="Genomic_DNA"/>
</dbReference>
<dbReference type="STRING" id="1235802.C823_03289"/>
<comment type="caution">
    <text evidence="1">The sequence shown here is derived from an EMBL/GenBank/DDBJ whole genome shotgun (WGS) entry which is preliminary data.</text>
</comment>
<accession>N2A4P8</accession>
<protein>
    <recommendedName>
        <fullName evidence="3">DUF4280 domain-containing protein</fullName>
    </recommendedName>
</protein>
<dbReference type="AlphaFoldDB" id="N2A4P8"/>
<dbReference type="HOGENOM" id="CLU_094498_1_0_9"/>
<gene>
    <name evidence="1" type="ORF">C823_03289</name>
</gene>
<name>N2A4P8_9FIRM</name>
<evidence type="ECO:0000313" key="2">
    <source>
        <dbReference type="Proteomes" id="UP000012589"/>
    </source>
</evidence>
<dbReference type="Proteomes" id="UP000012589">
    <property type="component" value="Unassembled WGS sequence"/>
</dbReference>
<proteinExistence type="predicted"/>